<comment type="caution">
    <text evidence="2">The sequence shown here is derived from an EMBL/GenBank/DDBJ whole genome shotgun (WGS) entry which is preliminary data.</text>
</comment>
<sequence length="193" mass="21852">MLFLVVIVEIIMLVIVSYFVFTCGFWKKTKEEEKPVPIPDIEISRPVMQKPESEKHITQESEEKKCEVLLKNVNQNEKSYKESTSDPSFVEVAQLNLKCAILKAADIVRPTPAKQNPPVDNMEVTALQEVDINAAELSQTAIQAESLISGINRKSDMELPSVGKSKESNIRNELIIYDKPKKITKTYDKTDLK</sequence>
<name>A0A0V1NAR1_9BILA</name>
<feature type="transmembrane region" description="Helical" evidence="1">
    <location>
        <begin position="6"/>
        <end position="26"/>
    </location>
</feature>
<evidence type="ECO:0000256" key="1">
    <source>
        <dbReference type="SAM" id="Phobius"/>
    </source>
</evidence>
<dbReference type="Proteomes" id="UP000054843">
    <property type="component" value="Unassembled WGS sequence"/>
</dbReference>
<keyword evidence="1" id="KW-1133">Transmembrane helix</keyword>
<evidence type="ECO:0000313" key="2">
    <source>
        <dbReference type="EMBL" id="KRZ80933.1"/>
    </source>
</evidence>
<reference evidence="2 3" key="1">
    <citation type="submission" date="2015-01" db="EMBL/GenBank/DDBJ databases">
        <title>Evolution of Trichinella species and genotypes.</title>
        <authorList>
            <person name="Korhonen P.K."/>
            <person name="Edoardo P."/>
            <person name="Giuseppe L.R."/>
            <person name="Gasser R.B."/>
        </authorList>
    </citation>
    <scope>NUCLEOTIDE SEQUENCE [LARGE SCALE GENOMIC DNA]</scope>
    <source>
        <strain evidence="2">ISS1980</strain>
    </source>
</reference>
<gene>
    <name evidence="2" type="ORF">T10_1660</name>
</gene>
<proteinExistence type="predicted"/>
<accession>A0A0V1NAR1</accession>
<keyword evidence="1" id="KW-0472">Membrane</keyword>
<evidence type="ECO:0000313" key="3">
    <source>
        <dbReference type="Proteomes" id="UP000054843"/>
    </source>
</evidence>
<organism evidence="2 3">
    <name type="scientific">Trichinella papuae</name>
    <dbReference type="NCBI Taxonomy" id="268474"/>
    <lineage>
        <taxon>Eukaryota</taxon>
        <taxon>Metazoa</taxon>
        <taxon>Ecdysozoa</taxon>
        <taxon>Nematoda</taxon>
        <taxon>Enoplea</taxon>
        <taxon>Dorylaimia</taxon>
        <taxon>Trichinellida</taxon>
        <taxon>Trichinellidae</taxon>
        <taxon>Trichinella</taxon>
    </lineage>
</organism>
<dbReference type="AlphaFoldDB" id="A0A0V1NAR1"/>
<dbReference type="EMBL" id="JYDO01000001">
    <property type="protein sequence ID" value="KRZ80933.1"/>
    <property type="molecule type" value="Genomic_DNA"/>
</dbReference>
<protein>
    <submittedName>
        <fullName evidence="2">Uncharacterized protein</fullName>
    </submittedName>
</protein>
<keyword evidence="1" id="KW-0812">Transmembrane</keyword>
<keyword evidence="3" id="KW-1185">Reference proteome</keyword>
<dbReference type="OrthoDB" id="5918748at2759"/>